<keyword evidence="1" id="KW-1185">Reference proteome</keyword>
<dbReference type="AlphaFoldDB" id="A0A5K4F809"/>
<accession>A0A5K4F809</accession>
<evidence type="ECO:0000313" key="2">
    <source>
        <dbReference type="WBParaSite" id="Smp_325640.1"/>
    </source>
</evidence>
<evidence type="ECO:0000313" key="1">
    <source>
        <dbReference type="Proteomes" id="UP000008854"/>
    </source>
</evidence>
<sequence>MEWLWKLLNLVTTSNSNPNCQLQLDKLKKNYQIYKIANHLYQYLIESPGLIQFSSNYPQLNKSIPPFIINDHDDGGDSDNDNNEILKYLRNKMKQLKSLLDIHLIEEKINNYLTF</sequence>
<dbReference type="WBParaSite" id="Smp_325640.1">
    <property type="protein sequence ID" value="Smp_325640.1"/>
    <property type="gene ID" value="Smp_325640"/>
</dbReference>
<name>A0A5K4F809_SCHMA</name>
<organism evidence="1 2">
    <name type="scientific">Schistosoma mansoni</name>
    <name type="common">Blood fluke</name>
    <dbReference type="NCBI Taxonomy" id="6183"/>
    <lineage>
        <taxon>Eukaryota</taxon>
        <taxon>Metazoa</taxon>
        <taxon>Spiralia</taxon>
        <taxon>Lophotrochozoa</taxon>
        <taxon>Platyhelminthes</taxon>
        <taxon>Trematoda</taxon>
        <taxon>Digenea</taxon>
        <taxon>Strigeidida</taxon>
        <taxon>Schistosomatoidea</taxon>
        <taxon>Schistosomatidae</taxon>
        <taxon>Schistosoma</taxon>
    </lineage>
</organism>
<reference evidence="2" key="2">
    <citation type="submission" date="2019-11" db="UniProtKB">
        <authorList>
            <consortium name="WormBaseParasite"/>
        </authorList>
    </citation>
    <scope>IDENTIFICATION</scope>
    <source>
        <strain evidence="2">Puerto Rican</strain>
    </source>
</reference>
<protein>
    <submittedName>
        <fullName evidence="2">Uncharacterized protein</fullName>
    </submittedName>
</protein>
<dbReference type="Proteomes" id="UP000008854">
    <property type="component" value="Unassembled WGS sequence"/>
</dbReference>
<dbReference type="InParanoid" id="A0A5K4F809"/>
<reference evidence="1" key="1">
    <citation type="journal article" date="2012" name="PLoS Negl. Trop. Dis.">
        <title>A systematically improved high quality genome and transcriptome of the human blood fluke Schistosoma mansoni.</title>
        <authorList>
            <person name="Protasio A.V."/>
            <person name="Tsai I.J."/>
            <person name="Babbage A."/>
            <person name="Nichol S."/>
            <person name="Hunt M."/>
            <person name="Aslett M.A."/>
            <person name="De Silva N."/>
            <person name="Velarde G.S."/>
            <person name="Anderson T.J."/>
            <person name="Clark R.C."/>
            <person name="Davidson C."/>
            <person name="Dillon G.P."/>
            <person name="Holroyd N.E."/>
            <person name="LoVerde P.T."/>
            <person name="Lloyd C."/>
            <person name="McQuillan J."/>
            <person name="Oliveira G."/>
            <person name="Otto T.D."/>
            <person name="Parker-Manuel S.J."/>
            <person name="Quail M.A."/>
            <person name="Wilson R.A."/>
            <person name="Zerlotini A."/>
            <person name="Dunne D.W."/>
            <person name="Berriman M."/>
        </authorList>
    </citation>
    <scope>NUCLEOTIDE SEQUENCE [LARGE SCALE GENOMIC DNA]</scope>
    <source>
        <strain evidence="1">Puerto Rican</strain>
    </source>
</reference>
<proteinExistence type="predicted"/>